<feature type="compositionally biased region" description="Low complexity" evidence="1">
    <location>
        <begin position="765"/>
        <end position="782"/>
    </location>
</feature>
<evidence type="ECO:0000256" key="1">
    <source>
        <dbReference type="SAM" id="MobiDB-lite"/>
    </source>
</evidence>
<dbReference type="InterPro" id="IPR002048">
    <property type="entry name" value="EF_hand_dom"/>
</dbReference>
<dbReference type="Pfam" id="PF12763">
    <property type="entry name" value="EH"/>
    <property type="match status" value="4"/>
</dbReference>
<dbReference type="SUPFAM" id="SSF89009">
    <property type="entry name" value="GAT-like domain"/>
    <property type="match status" value="1"/>
</dbReference>
<dbReference type="CDD" id="cd00052">
    <property type="entry name" value="EH"/>
    <property type="match status" value="3"/>
</dbReference>
<feature type="compositionally biased region" description="Pro residues" evidence="1">
    <location>
        <begin position="43"/>
        <end position="62"/>
    </location>
</feature>
<protein>
    <submittedName>
        <fullName evidence="4">Uncharacterized protein</fullName>
    </submittedName>
</protein>
<dbReference type="STRING" id="1077348.A0A2G8RQG7"/>
<dbReference type="InterPro" id="IPR000261">
    <property type="entry name" value="EH_dom"/>
</dbReference>
<dbReference type="SMART" id="SM00054">
    <property type="entry name" value="EFh"/>
    <property type="match status" value="4"/>
</dbReference>
<evidence type="ECO:0000313" key="5">
    <source>
        <dbReference type="Proteomes" id="UP000230002"/>
    </source>
</evidence>
<dbReference type="SMART" id="SM00027">
    <property type="entry name" value="EH"/>
    <property type="match status" value="4"/>
</dbReference>
<evidence type="ECO:0000259" key="3">
    <source>
        <dbReference type="PROSITE" id="PS50222"/>
    </source>
</evidence>
<keyword evidence="5" id="KW-1185">Reference proteome</keyword>
<proteinExistence type="predicted"/>
<dbReference type="AlphaFoldDB" id="A0A2G8RQG7"/>
<feature type="domain" description="EH" evidence="2">
    <location>
        <begin position="682"/>
        <end position="773"/>
    </location>
</feature>
<feature type="region of interest" description="Disordered" evidence="1">
    <location>
        <begin position="414"/>
        <end position="507"/>
    </location>
</feature>
<reference evidence="4 5" key="1">
    <citation type="journal article" date="2015" name="Sci. Rep.">
        <title>Chromosome-level genome map provides insights into diverse defense mechanisms in the medicinal fungus Ganoderma sinense.</title>
        <authorList>
            <person name="Zhu Y."/>
            <person name="Xu J."/>
            <person name="Sun C."/>
            <person name="Zhou S."/>
            <person name="Xu H."/>
            <person name="Nelson D.R."/>
            <person name="Qian J."/>
            <person name="Song J."/>
            <person name="Luo H."/>
            <person name="Xiang L."/>
            <person name="Li Y."/>
            <person name="Xu Z."/>
            <person name="Ji A."/>
            <person name="Wang L."/>
            <person name="Lu S."/>
            <person name="Hayward A."/>
            <person name="Sun W."/>
            <person name="Li X."/>
            <person name="Schwartz D.C."/>
            <person name="Wang Y."/>
            <person name="Chen S."/>
        </authorList>
    </citation>
    <scope>NUCLEOTIDE SEQUENCE [LARGE SCALE GENOMIC DNA]</scope>
    <source>
        <strain evidence="4 5">ZZ0214-1</strain>
    </source>
</reference>
<dbReference type="GO" id="GO:0006897">
    <property type="term" value="P:endocytosis"/>
    <property type="evidence" value="ECO:0007669"/>
    <property type="project" value="TreeGrafter"/>
</dbReference>
<organism evidence="4 5">
    <name type="scientific">Ganoderma sinense ZZ0214-1</name>
    <dbReference type="NCBI Taxonomy" id="1077348"/>
    <lineage>
        <taxon>Eukaryota</taxon>
        <taxon>Fungi</taxon>
        <taxon>Dikarya</taxon>
        <taxon>Basidiomycota</taxon>
        <taxon>Agaricomycotina</taxon>
        <taxon>Agaricomycetes</taxon>
        <taxon>Polyporales</taxon>
        <taxon>Polyporaceae</taxon>
        <taxon>Ganoderma</taxon>
    </lineage>
</organism>
<feature type="region of interest" description="Disordered" evidence="1">
    <location>
        <begin position="32"/>
        <end position="71"/>
    </location>
</feature>
<name>A0A2G8RQG7_9APHY</name>
<feature type="region of interest" description="Disordered" evidence="1">
    <location>
        <begin position="616"/>
        <end position="659"/>
    </location>
</feature>
<dbReference type="InterPro" id="IPR011992">
    <property type="entry name" value="EF-hand-dom_pair"/>
</dbReference>
<dbReference type="PROSITE" id="PS50222">
    <property type="entry name" value="EF_HAND_2"/>
    <property type="match status" value="2"/>
</dbReference>
<feature type="compositionally biased region" description="Low complexity" evidence="1">
    <location>
        <begin position="639"/>
        <end position="648"/>
    </location>
</feature>
<dbReference type="Proteomes" id="UP000230002">
    <property type="component" value="Unassembled WGS sequence"/>
</dbReference>
<dbReference type="PROSITE" id="PS50031">
    <property type="entry name" value="EH"/>
    <property type="match status" value="4"/>
</dbReference>
<feature type="domain" description="EH" evidence="2">
    <location>
        <begin position="486"/>
        <end position="575"/>
    </location>
</feature>
<gene>
    <name evidence="4" type="ORF">GSI_13499</name>
</gene>
<evidence type="ECO:0000259" key="2">
    <source>
        <dbReference type="PROSITE" id="PS50031"/>
    </source>
</evidence>
<dbReference type="EMBL" id="AYKW01000067">
    <property type="protein sequence ID" value="PIL23749.1"/>
    <property type="molecule type" value="Genomic_DNA"/>
</dbReference>
<dbReference type="OrthoDB" id="524326at2759"/>
<feature type="domain" description="EH" evidence="2">
    <location>
        <begin position="329"/>
        <end position="419"/>
    </location>
</feature>
<feature type="domain" description="EH" evidence="2">
    <location>
        <begin position="210"/>
        <end position="309"/>
    </location>
</feature>
<dbReference type="GO" id="GO:0016197">
    <property type="term" value="P:endosomal transport"/>
    <property type="evidence" value="ECO:0007669"/>
    <property type="project" value="TreeGrafter"/>
</dbReference>
<comment type="caution">
    <text evidence="4">The sequence shown here is derived from an EMBL/GenBank/DDBJ whole genome shotgun (WGS) entry which is preliminary data.</text>
</comment>
<dbReference type="GO" id="GO:0005737">
    <property type="term" value="C:cytoplasm"/>
    <property type="evidence" value="ECO:0007669"/>
    <property type="project" value="TreeGrafter"/>
</dbReference>
<feature type="domain" description="EF-hand" evidence="3">
    <location>
        <begin position="715"/>
        <end position="750"/>
    </location>
</feature>
<feature type="compositionally biased region" description="Polar residues" evidence="1">
    <location>
        <begin position="622"/>
        <end position="638"/>
    </location>
</feature>
<feature type="domain" description="EF-hand" evidence="3">
    <location>
        <begin position="526"/>
        <end position="554"/>
    </location>
</feature>
<feature type="compositionally biased region" description="Pro residues" evidence="1">
    <location>
        <begin position="420"/>
        <end position="439"/>
    </location>
</feature>
<dbReference type="PANTHER" id="PTHR11216">
    <property type="entry name" value="EH DOMAIN"/>
    <property type="match status" value="1"/>
</dbReference>
<dbReference type="CDD" id="cd21383">
    <property type="entry name" value="GAT_GGA_Tom1-like"/>
    <property type="match status" value="1"/>
</dbReference>
<evidence type="ECO:0000313" key="4">
    <source>
        <dbReference type="EMBL" id="PIL23749.1"/>
    </source>
</evidence>
<dbReference type="SUPFAM" id="SSF47473">
    <property type="entry name" value="EF-hand"/>
    <property type="match status" value="4"/>
</dbReference>
<sequence length="841" mass="91349">MPLRRRSTVPYAYNPGNLCYGQDRTGWQATWAPSNHHYSYGAPPAPQPAPYYPPPPGPPPSQPQASPQNTVISPEDDVQRLFNVCKVGRGNAELLQEVLVYAKPQELKNDITKELVGRARASHDLIGSQIPWATSEAEKSRRAAHSPVHTTEEQLLESLLAAHGDLTECLKMHEDLERIAIEQEAEERRKTERLIEALTVVAEYQASTEESPLIEWVFTTGDPDRTGKINPQTATRIFSASNLPPDALARIWEIASVDSKDGLLDRQGAGVALRLIGYAQNGTAVAEGLVKRPGPLAVLENISPVSSEPIAGPSSGVILGALPPMTSHDKAKFRKIFKTSGAQNGILGGQQATEVFMKSKLPRNTLLEIWNLADVQHRGFLDLTDFTIAMYLIQALMTGKLASVPTTLPRHVYEEAGRQSPPPSSTPSHPNLPPPPPVHPTRSNFQPAVPPVAISPFADPPPRHPSSRIAPSSRPPSPPWEVSPATKVQADHVFSTLDPRSKGRVKGERVRQYIQQSGLTPHATGRIWDLVDVGRKGFLTREEFAVAMHLIKTKKDGQHLPHSLPPGILPGSSSSEHSDAYTGIVPDASQHLGPISGLAGTSLHIPAMSEDRSRLSVAAPSSLRSAKSTPHLSTLASQPSTTPSLAPSTPFPMSPLPTGVMTTTYIPSQPTNPEQWNIKPEERARYDRFFDQLDTQRKGYLLSDVAVPFFGRAKLPNDVMATIWDMADSEHDGQLTRDDFAVAMHLIRQKLAGKELPTPALVQAVASPTPSRPSSTATLPRRASLPAPGEASSHRASVSSQQPPQPLHPDPTTVRLPDDVDEDFRSDTPPPPYELIAPDAT</sequence>
<dbReference type="Gene3D" id="1.10.238.10">
    <property type="entry name" value="EF-hand"/>
    <property type="match status" value="4"/>
</dbReference>
<accession>A0A2G8RQG7</accession>
<dbReference type="GO" id="GO:0005509">
    <property type="term" value="F:calcium ion binding"/>
    <property type="evidence" value="ECO:0007669"/>
    <property type="project" value="InterPro"/>
</dbReference>
<dbReference type="GO" id="GO:0005886">
    <property type="term" value="C:plasma membrane"/>
    <property type="evidence" value="ECO:0007669"/>
    <property type="project" value="TreeGrafter"/>
</dbReference>
<feature type="region of interest" description="Disordered" evidence="1">
    <location>
        <begin position="765"/>
        <end position="841"/>
    </location>
</feature>